<keyword evidence="1" id="KW-1133">Transmembrane helix</keyword>
<keyword evidence="1" id="KW-0472">Membrane</keyword>
<evidence type="ECO:0000256" key="1">
    <source>
        <dbReference type="SAM" id="Phobius"/>
    </source>
</evidence>
<protein>
    <submittedName>
        <fullName evidence="2">Uncharacterized protein</fullName>
    </submittedName>
</protein>
<proteinExistence type="predicted"/>
<reference evidence="2" key="1">
    <citation type="journal article" date="2012" name="Science">
        <title>Fermentation, hydrogen, and sulfur metabolism in multiple uncultivated bacterial phyla.</title>
        <authorList>
            <person name="Wrighton K.C."/>
            <person name="Thomas B.C."/>
            <person name="Sharon I."/>
            <person name="Miller C.S."/>
            <person name="Castelle C.J."/>
            <person name="VerBerkmoes N.C."/>
            <person name="Wilkins M.J."/>
            <person name="Hettich R.L."/>
            <person name="Lipton M.S."/>
            <person name="Williams K.H."/>
            <person name="Long P.E."/>
            <person name="Banfield J.F."/>
        </authorList>
    </citation>
    <scope>NUCLEOTIDE SEQUENCE [LARGE SCALE GENOMIC DNA]</scope>
</reference>
<name>K2H2Y6_9BACT</name>
<keyword evidence="1" id="KW-0812">Transmembrane</keyword>
<feature type="transmembrane region" description="Helical" evidence="1">
    <location>
        <begin position="9"/>
        <end position="28"/>
    </location>
</feature>
<dbReference type="AlphaFoldDB" id="K2H2Y6"/>
<organism evidence="2">
    <name type="scientific">uncultured bacterium</name>
    <name type="common">gcode 4</name>
    <dbReference type="NCBI Taxonomy" id="1234023"/>
    <lineage>
        <taxon>Bacteria</taxon>
        <taxon>environmental samples</taxon>
    </lineage>
</organism>
<sequence>MNTYFKKPLYSAIIFFSTLWILSIWYGAYNALSPVNTWDPLTKAIWNQMADNIADLNSRISTLASSVSLWASNGSDISYNAWNVWIWTSSPEKQLHLKSQAWTNSEINIQTSWKPKWWIYHDEASEDLRFWNLSNILTLQKNGNVWIWTTTPSSRLTLGKSLATWYNTMLRLDENSNAWANAMWIDWRFWWLAWFPWGDGGSVWRISVERQWSTSNFDMVFWNASSTNFSEKMRIVGSNWRVWIWTASPSSNLTVQNSTDWSDTAMQLRSADWGFASNQELRMDYQQGLVTTSRQSMTYFNPDWWFNFYGYVSWLNTNPIMTMRWNGNVWIWTINPLATFETRWNIRTSWAQWARYGMEFWSVSSLNGTSCNISCNNGYCIWGYIDDDTSTKVSCAATTPNKNCICIGRP</sequence>
<evidence type="ECO:0000313" key="2">
    <source>
        <dbReference type="EMBL" id="EKE30185.1"/>
    </source>
</evidence>
<dbReference type="EMBL" id="AMFJ01000030">
    <property type="protein sequence ID" value="EKE30185.1"/>
    <property type="molecule type" value="Genomic_DNA"/>
</dbReference>
<accession>K2H2Y6</accession>
<gene>
    <name evidence="2" type="ORF">ACD_2C00030G0003</name>
</gene>
<comment type="caution">
    <text evidence="2">The sequence shown here is derived from an EMBL/GenBank/DDBJ whole genome shotgun (WGS) entry which is preliminary data.</text>
</comment>